<dbReference type="Gene3D" id="2.30.29.30">
    <property type="entry name" value="Pleckstrin-homology domain (PH domain)/Phosphotyrosine-binding domain (PTB)"/>
    <property type="match status" value="1"/>
</dbReference>
<evidence type="ECO:0000256" key="1">
    <source>
        <dbReference type="SAM" id="MobiDB-lite"/>
    </source>
</evidence>
<dbReference type="InterPro" id="IPR036034">
    <property type="entry name" value="PDZ_sf"/>
</dbReference>
<organism evidence="4 5">
    <name type="scientific">Huso huso</name>
    <name type="common">Beluga</name>
    <name type="synonym">Acipenser huso</name>
    <dbReference type="NCBI Taxonomy" id="61971"/>
    <lineage>
        <taxon>Eukaryota</taxon>
        <taxon>Metazoa</taxon>
        <taxon>Chordata</taxon>
        <taxon>Craniata</taxon>
        <taxon>Vertebrata</taxon>
        <taxon>Euteleostomi</taxon>
        <taxon>Actinopterygii</taxon>
        <taxon>Chondrostei</taxon>
        <taxon>Acipenseriformes</taxon>
        <taxon>Acipenseridae</taxon>
        <taxon>Huso</taxon>
    </lineage>
</organism>
<feature type="region of interest" description="Disordered" evidence="1">
    <location>
        <begin position="891"/>
        <end position="947"/>
    </location>
</feature>
<dbReference type="Pfam" id="PF00373">
    <property type="entry name" value="FERM_M"/>
    <property type="match status" value="1"/>
</dbReference>
<dbReference type="SUPFAM" id="SSF50156">
    <property type="entry name" value="PDZ domain-like"/>
    <property type="match status" value="1"/>
</dbReference>
<dbReference type="PROSITE" id="PS50106">
    <property type="entry name" value="PDZ"/>
    <property type="match status" value="1"/>
</dbReference>
<gene>
    <name evidence="4" type="ORF">HHUSO_G810</name>
</gene>
<feature type="compositionally biased region" description="Polar residues" evidence="1">
    <location>
        <begin position="1203"/>
        <end position="1214"/>
    </location>
</feature>
<dbReference type="Gene3D" id="3.10.20.90">
    <property type="entry name" value="Phosphatidylinositol 3-kinase Catalytic Subunit, Chain A, domain 1"/>
    <property type="match status" value="1"/>
</dbReference>
<dbReference type="EMBL" id="JAHFZB010000001">
    <property type="protein sequence ID" value="KAK6494286.1"/>
    <property type="molecule type" value="Genomic_DNA"/>
</dbReference>
<dbReference type="InterPro" id="IPR000299">
    <property type="entry name" value="FERM_domain"/>
</dbReference>
<dbReference type="SMART" id="SM00228">
    <property type="entry name" value="PDZ"/>
    <property type="match status" value="1"/>
</dbReference>
<dbReference type="InterPro" id="IPR019748">
    <property type="entry name" value="FERM_central"/>
</dbReference>
<dbReference type="SMART" id="SM00295">
    <property type="entry name" value="B41"/>
    <property type="match status" value="1"/>
</dbReference>
<dbReference type="SUPFAM" id="SSF54236">
    <property type="entry name" value="Ubiquitin-like"/>
    <property type="match status" value="1"/>
</dbReference>
<dbReference type="CDD" id="cd13183">
    <property type="entry name" value="FERM_C_FRMPD1_FRMPD3_FRMPD4"/>
    <property type="match status" value="1"/>
</dbReference>
<dbReference type="CDD" id="cd21942">
    <property type="entry name" value="LGNbd_FRMPD1"/>
    <property type="match status" value="1"/>
</dbReference>
<feature type="compositionally biased region" description="Basic and acidic residues" evidence="1">
    <location>
        <begin position="27"/>
        <end position="38"/>
    </location>
</feature>
<proteinExistence type="predicted"/>
<feature type="region of interest" description="Disordered" evidence="1">
    <location>
        <begin position="1199"/>
        <end position="1228"/>
    </location>
</feature>
<feature type="region of interest" description="Disordered" evidence="1">
    <location>
        <begin position="554"/>
        <end position="576"/>
    </location>
</feature>
<feature type="domain" description="PDZ" evidence="3">
    <location>
        <begin position="58"/>
        <end position="136"/>
    </location>
</feature>
<feature type="region of interest" description="Disordered" evidence="1">
    <location>
        <begin position="1089"/>
        <end position="1110"/>
    </location>
</feature>
<feature type="region of interest" description="Disordered" evidence="1">
    <location>
        <begin position="514"/>
        <end position="533"/>
    </location>
</feature>
<dbReference type="Pfam" id="PF21989">
    <property type="entry name" value="RA_2"/>
    <property type="match status" value="1"/>
</dbReference>
<dbReference type="InterPro" id="IPR019749">
    <property type="entry name" value="Band_41_domain"/>
</dbReference>
<feature type="region of interest" description="Disordered" evidence="1">
    <location>
        <begin position="1"/>
        <end position="49"/>
    </location>
</feature>
<feature type="compositionally biased region" description="Basic and acidic residues" evidence="1">
    <location>
        <begin position="514"/>
        <end position="523"/>
    </location>
</feature>
<reference evidence="4 5" key="1">
    <citation type="submission" date="2021-05" db="EMBL/GenBank/DDBJ databases">
        <authorList>
            <person name="Zahm M."/>
            <person name="Klopp C."/>
            <person name="Cabau C."/>
            <person name="Kuhl H."/>
            <person name="Suciu R."/>
            <person name="Ciorpac M."/>
            <person name="Holostenco D."/>
            <person name="Gessner J."/>
            <person name="Wuertz S."/>
            <person name="Hohne C."/>
            <person name="Stock M."/>
            <person name="Gislard M."/>
            <person name="Lluch J."/>
            <person name="Milhes M."/>
            <person name="Lampietro C."/>
            <person name="Lopez Roques C."/>
            <person name="Donnadieu C."/>
            <person name="Du K."/>
            <person name="Schartl M."/>
            <person name="Guiguen Y."/>
        </authorList>
    </citation>
    <scope>NUCLEOTIDE SEQUENCE [LARGE SCALE GENOMIC DNA]</scope>
    <source>
        <strain evidence="4">Hh-F2</strain>
        <tissue evidence="4">Blood</tissue>
    </source>
</reference>
<evidence type="ECO:0000313" key="5">
    <source>
        <dbReference type="Proteomes" id="UP001369086"/>
    </source>
</evidence>
<dbReference type="Pfam" id="PF00595">
    <property type="entry name" value="PDZ"/>
    <property type="match status" value="1"/>
</dbReference>
<dbReference type="InterPro" id="IPR014352">
    <property type="entry name" value="FERM/acyl-CoA-bd_prot_sf"/>
</dbReference>
<name>A0ABR1AB37_HUSHU</name>
<feature type="compositionally biased region" description="Polar residues" evidence="1">
    <location>
        <begin position="1"/>
        <end position="12"/>
    </location>
</feature>
<dbReference type="InterPro" id="IPR011993">
    <property type="entry name" value="PH-like_dom_sf"/>
</dbReference>
<dbReference type="PANTHER" id="PTHR46221">
    <property type="entry name" value="FERM AND PDZ DOMAIN-CONTAINING PROTEIN FAMILY MEMBER"/>
    <property type="match status" value="1"/>
</dbReference>
<dbReference type="InterPro" id="IPR029071">
    <property type="entry name" value="Ubiquitin-like_domsf"/>
</dbReference>
<dbReference type="Gene3D" id="1.20.80.10">
    <property type="match status" value="1"/>
</dbReference>
<keyword evidence="5" id="KW-1185">Reference proteome</keyword>
<dbReference type="Proteomes" id="UP001369086">
    <property type="component" value="Unassembled WGS sequence"/>
</dbReference>
<dbReference type="SUPFAM" id="SSF50729">
    <property type="entry name" value="PH domain-like"/>
    <property type="match status" value="1"/>
</dbReference>
<dbReference type="PANTHER" id="PTHR46221:SF2">
    <property type="entry name" value="FERM AND PDZ DOMAIN-CONTAINING PROTEIN 1"/>
    <property type="match status" value="1"/>
</dbReference>
<sequence>MEEQEMNASPSRKTSRVEQVVGRWLRRSRDNSHRERTPGDGSSNNRGNHQLNFTVRLTVQIHKDLLLDSYGFEISAHHPIMIKAVAAGGPAERRLLPGDQILKLNSVLVDDLSGEQAAEIIRESKESVAVTVLRYTSGPKSSFITAEKRAKLKSNPFKVRFAEEVIVNGHAQGNSLLFLPNVLKVYLENGQTKAFKFEKKTTVKDIVLTLKEKLSIRCIEHFALALEEQYNISRLYLLHDDECIEQVVQKKESHDYRCLFRVCFVPRDPLDLLQEDPVAFEYLFLQSCSDVLHERFAMEMKCNVALRLAALHIQERIHTCGQPQKLSLKYIEKDWGIENFISSTLLRNMRVKDLKKAISFHMKQTQSLLEPRQKQLISAAQARLNYLKILGELKTYGGKTFSATLMLQDRESFVTLLVGAKYGISQIINNKLNILTTLTEFMNISQVQLNPESEKVSMVKIYLQDIKPITLLMESHSAKDLACLIAGYYKLFVDSKVTVFTWTGNSKIHRISAEEGYESRGCSDSEESSEIDSSQEILADFHIHKTGPEPFYRVEEDKEQEAPPQSPGGEDGGVETGARSLEDIEENAGDISEASDSCRTESHEDSRLNLSFSSDSIDALEEDDLVACSSSWPEFLQIHDPYLLQMLQQDKHKDGENEASATGECPAMNDTSFCCSQHSQMARSLTEQAKALHDQPSLAEQTGGNDLNYFTFDCMFRFEEETMQYYNLCANVTPDSALDRNMDSSNPAEVLQATTEQKYTVNDERETLKTLVDVMILEPPPGFGDCSSDEEFFDAPERLTPTDIVTGAGAERDIDDVDICSTDESNNALPRTVRFSDIGISVAEREKEKKSRKRRSFLETDYTSQVSFPSEASKSKEHLCYYKKEPLTSHEHLSLTTSSLRSTEGEPAFLETKPITLRGSQRPAASKKLSSEQMEMEPDTMETKSVTESLKGMSSILAIRCQSDPERKEGSDEKAGDTSKKLFLHHMFTSTDDGQASPSEVIITNFFKDDNMEQAEAIHTEWASESVSPTETSKICTNSLPYKENESERVLNKYVKTDTNLQGSVQNIDSGIGASVFTEDDTFQELEYTTSPEDDDQGDEHEQTTPCFSEGHYQTPLVDNCSADVGKGVSVSHDCLLQVGLESSSVGSKAPEICSTREMNYNFNGVSGVVSCLSTSTLRNKIQRLPLYLSKSHGTIRDCINGSPRSQGSVSFPKTEQPAYERSQSDSKADCTISEMGAAAEDHPDPQSPTMMKDKSGASIAFLAPAEGHLGKEQFTFLTHCDLELPESSLENVEPNMICGTNTYFDFPPLKNSLSSKSKLEACDCQTVYANCFSGTKSSFDEEITVFEYSCKTSVPLVMPPSPRSHYIAESPLLSPSDTDHSDRLEDTLNQLRNNSYGMPQGFSQLQSDILELMRVLKENPESRGQHHKETCAVQFSENKHLLFAECRKLMSSCQKVIRVDQRPEDMLQMLSGSFQTLVHLASVCLWFTNCIRCRKRHNEVLSSLREIVSTYKEFTMAAEKACGRSCHDLAIKLLARQCTALTASVFCLTQLFRTLTSL</sequence>
<protein>
    <submittedName>
        <fullName evidence="4">FERM and PDZ domain-containing protein 1</fullName>
    </submittedName>
</protein>
<dbReference type="Gene3D" id="2.30.42.10">
    <property type="match status" value="1"/>
</dbReference>
<accession>A0ABR1AB37</accession>
<feature type="domain" description="FERM" evidence="2">
    <location>
        <begin position="181"/>
        <end position="496"/>
    </location>
</feature>
<dbReference type="PROSITE" id="PS50057">
    <property type="entry name" value="FERM_3"/>
    <property type="match status" value="1"/>
</dbReference>
<comment type="caution">
    <text evidence="4">The sequence shown here is derived from an EMBL/GenBank/DDBJ whole genome shotgun (WGS) entry which is preliminary data.</text>
</comment>
<evidence type="ECO:0000259" key="3">
    <source>
        <dbReference type="PROSITE" id="PS50106"/>
    </source>
</evidence>
<dbReference type="InterPro" id="IPR001478">
    <property type="entry name" value="PDZ"/>
</dbReference>
<feature type="compositionally biased region" description="Polar residues" evidence="1">
    <location>
        <begin position="40"/>
        <end position="49"/>
    </location>
</feature>
<evidence type="ECO:0000313" key="4">
    <source>
        <dbReference type="EMBL" id="KAK6494286.1"/>
    </source>
</evidence>
<dbReference type="SUPFAM" id="SSF47031">
    <property type="entry name" value="Second domain of FERM"/>
    <property type="match status" value="1"/>
</dbReference>
<feature type="region of interest" description="Disordered" evidence="1">
    <location>
        <begin position="588"/>
        <end position="607"/>
    </location>
</feature>
<dbReference type="InterPro" id="IPR041779">
    <property type="entry name" value="FRMPD1/3/4_FERM_C"/>
</dbReference>
<feature type="compositionally biased region" description="Basic and acidic residues" evidence="1">
    <location>
        <begin position="596"/>
        <end position="607"/>
    </location>
</feature>
<dbReference type="InterPro" id="IPR035963">
    <property type="entry name" value="FERM_2"/>
</dbReference>
<evidence type="ECO:0000259" key="2">
    <source>
        <dbReference type="PROSITE" id="PS50057"/>
    </source>
</evidence>
<dbReference type="CDD" id="cd14473">
    <property type="entry name" value="FERM_B-lobe"/>
    <property type="match status" value="1"/>
</dbReference>